<reference evidence="7 8" key="1">
    <citation type="submission" date="2018-12" db="EMBL/GenBank/DDBJ databases">
        <authorList>
            <person name="Tiukova I."/>
            <person name="Dainat J."/>
        </authorList>
    </citation>
    <scope>NUCLEOTIDE SEQUENCE [LARGE SCALE GENOMIC DNA]</scope>
</reference>
<dbReference type="InParanoid" id="A0A448YEG1"/>
<gene>
    <name evidence="7" type="ORF">BRENAR_LOCUS16</name>
</gene>
<dbReference type="GO" id="GO:0003729">
    <property type="term" value="F:mRNA binding"/>
    <property type="evidence" value="ECO:0007669"/>
    <property type="project" value="TreeGrafter"/>
</dbReference>
<dbReference type="PANTHER" id="PTHR19980">
    <property type="entry name" value="RNA CLEAVAGE STIMULATION FACTOR"/>
    <property type="match status" value="1"/>
</dbReference>
<dbReference type="PANTHER" id="PTHR19980:SF0">
    <property type="entry name" value="CLEAVAGE STIMULATION FACTOR SUBUNIT 3"/>
    <property type="match status" value="1"/>
</dbReference>
<evidence type="ECO:0000256" key="1">
    <source>
        <dbReference type="ARBA" id="ARBA00022737"/>
    </source>
</evidence>
<dbReference type="SMART" id="SM00386">
    <property type="entry name" value="HAT"/>
    <property type="match status" value="7"/>
</dbReference>
<dbReference type="GO" id="GO:0005737">
    <property type="term" value="C:cytoplasm"/>
    <property type="evidence" value="ECO:0007669"/>
    <property type="project" value="UniProtKB-SubCell"/>
</dbReference>
<sequence length="661" mass="77872">MSEAAVPQKRKHDDDSSSTPIPEVLPQQTGDELEQMETNLNYNKWMKKIDNALQKNENVNETFESYLRIFKNDGKIWTKYIEHEMEQKEGGELDKKKIEKLFSQSLTKIYDVGLWRLYLKYVQKINADGGEMARSIVLKAFNFAADNVGIDFLESQDLWNDYIRYLNEWQPSNANEAETRIDLTRQVMTRMIQVPSLRLEDDWKLFISFENDTDQAKARKNINDQSPDFMKLRPLSQELYVITKTLKESNKRRHSKRQLDRFAKWIRWEAANKLSLPDEKAKERVNYVYRVSTQFQRFQPEVWYNYVSYLFNEKQSELALETLQNGLILNPESLSLTYQLANYYEGQSDLAKVKETWLQLIRYLTAEYTKKGPEKEKAKDKAKETGTGIDSKKNFARAVSTCYSLLMRQAKRMGTIKDVRSIFSMARKFKGVTWQVYADYSLIEYQSNDVRVAIRSFELAMRHFGKEYDFISAYLDFLISIKDMTNCKKVIELALQNFKDDNQSSFKLFKRYLKIELGFGDTNSIKALERRFIGRFPETTPFDLTVLGFQSDFDSFNVARMTDQYIEPYEVTRQQKSKITKEDEDDNEDYDGGEGFDLPKPLNFDQGFVPGFEPEKKKEPFIVRDEMYNLLRVLPKAEYYEDKPKLFDSKKTAEFFSNLDI</sequence>
<dbReference type="GO" id="GO:0180010">
    <property type="term" value="P:co-transcriptional mRNA 3'-end processing, cleavage and polyadenylation pathway"/>
    <property type="evidence" value="ECO:0007669"/>
    <property type="project" value="UniProtKB-UniRule"/>
</dbReference>
<name>A0A448YEG1_BRENA</name>
<dbReference type="STRING" id="13370.A0A448YEG1"/>
<comment type="subcellular location">
    <subcellularLocation>
        <location evidence="4">Nucleus</location>
    </subcellularLocation>
    <subcellularLocation>
        <location evidence="4">Cytoplasm</location>
    </subcellularLocation>
    <text evidence="4">Nucleus and/or cytoplasm.</text>
</comment>
<dbReference type="Pfam" id="PF05843">
    <property type="entry name" value="Suf"/>
    <property type="match status" value="1"/>
</dbReference>
<keyword evidence="1" id="KW-0677">Repeat</keyword>
<evidence type="ECO:0000256" key="4">
    <source>
        <dbReference type="RuleBase" id="RU369035"/>
    </source>
</evidence>
<keyword evidence="8" id="KW-1185">Reference proteome</keyword>
<evidence type="ECO:0000256" key="2">
    <source>
        <dbReference type="ARBA" id="ARBA00023242"/>
    </source>
</evidence>
<dbReference type="SUPFAM" id="SSF48452">
    <property type="entry name" value="TPR-like"/>
    <property type="match status" value="1"/>
</dbReference>
<dbReference type="InterPro" id="IPR011990">
    <property type="entry name" value="TPR-like_helical_dom_sf"/>
</dbReference>
<keyword evidence="4" id="KW-0963">Cytoplasm</keyword>
<feature type="region of interest" description="Disordered" evidence="5">
    <location>
        <begin position="574"/>
        <end position="599"/>
    </location>
</feature>
<organism evidence="7 8">
    <name type="scientific">Brettanomyces naardenensis</name>
    <name type="common">Yeast</name>
    <dbReference type="NCBI Taxonomy" id="13370"/>
    <lineage>
        <taxon>Eukaryota</taxon>
        <taxon>Fungi</taxon>
        <taxon>Dikarya</taxon>
        <taxon>Ascomycota</taxon>
        <taxon>Saccharomycotina</taxon>
        <taxon>Pichiomycetes</taxon>
        <taxon>Pichiales</taxon>
        <taxon>Pichiaceae</taxon>
        <taxon>Brettanomyces</taxon>
    </lineage>
</organism>
<evidence type="ECO:0000313" key="7">
    <source>
        <dbReference type="EMBL" id="VEU19277.1"/>
    </source>
</evidence>
<keyword evidence="4" id="KW-0507">mRNA processing</keyword>
<evidence type="ECO:0000259" key="6">
    <source>
        <dbReference type="Pfam" id="PF05843"/>
    </source>
</evidence>
<feature type="domain" description="Suppressor of forked" evidence="6">
    <location>
        <begin position="37"/>
        <end position="544"/>
    </location>
</feature>
<dbReference type="InterPro" id="IPR008847">
    <property type="entry name" value="Suf"/>
</dbReference>
<dbReference type="AlphaFoldDB" id="A0A448YEG1"/>
<dbReference type="Proteomes" id="UP000290900">
    <property type="component" value="Unassembled WGS sequence"/>
</dbReference>
<evidence type="ECO:0000256" key="5">
    <source>
        <dbReference type="SAM" id="MobiDB-lite"/>
    </source>
</evidence>
<evidence type="ECO:0000313" key="8">
    <source>
        <dbReference type="Proteomes" id="UP000290900"/>
    </source>
</evidence>
<dbReference type="GO" id="GO:0005634">
    <property type="term" value="C:nucleus"/>
    <property type="evidence" value="ECO:0007669"/>
    <property type="project" value="UniProtKB-SubCell"/>
</dbReference>
<dbReference type="InterPro" id="IPR003107">
    <property type="entry name" value="HAT"/>
</dbReference>
<evidence type="ECO:0000256" key="3">
    <source>
        <dbReference type="ARBA" id="ARBA00026188"/>
    </source>
</evidence>
<dbReference type="EMBL" id="CAACVR010000001">
    <property type="protein sequence ID" value="VEU19277.1"/>
    <property type="molecule type" value="Genomic_DNA"/>
</dbReference>
<feature type="compositionally biased region" description="Acidic residues" evidence="5">
    <location>
        <begin position="582"/>
        <end position="594"/>
    </location>
</feature>
<dbReference type="Gene3D" id="1.25.40.1040">
    <property type="match status" value="1"/>
</dbReference>
<dbReference type="FunCoup" id="A0A448YEG1">
    <property type="interactions" value="1203"/>
</dbReference>
<proteinExistence type="predicted"/>
<dbReference type="OrthoDB" id="26282at2759"/>
<feature type="region of interest" description="Disordered" evidence="5">
    <location>
        <begin position="1"/>
        <end position="31"/>
    </location>
</feature>
<dbReference type="InterPro" id="IPR045243">
    <property type="entry name" value="Rna14-like"/>
</dbReference>
<accession>A0A448YEG1</accession>
<comment type="function">
    <text evidence="4">Component of the cleavage factor IA (CFIA) complex, which is involved in the endonucleolytic cleavage during polyadenylation-dependent pre-mRNA 3'-end formation.</text>
</comment>
<keyword evidence="2 4" id="KW-0539">Nucleus</keyword>
<protein>
    <recommendedName>
        <fullName evidence="3 4">mRNA 3'-end-processing protein RNA14</fullName>
    </recommendedName>
</protein>